<sequence>MQVPGVDHAMHLLTASLPTPSYSPAEPPDRRIDDDDPLEE</sequence>
<accession>A0A841PJE3</accession>
<proteinExistence type="predicted"/>
<feature type="region of interest" description="Disordered" evidence="1">
    <location>
        <begin position="1"/>
        <end position="40"/>
    </location>
</feature>
<dbReference type="EMBL" id="JACHEF010000014">
    <property type="protein sequence ID" value="MBB6414121.1"/>
    <property type="molecule type" value="Genomic_DNA"/>
</dbReference>
<keyword evidence="3" id="KW-1185">Reference proteome</keyword>
<evidence type="ECO:0000313" key="3">
    <source>
        <dbReference type="Proteomes" id="UP000556329"/>
    </source>
</evidence>
<organism evidence="2 3">
    <name type="scientific">Mesorhizobium sangaii</name>
    <dbReference type="NCBI Taxonomy" id="505389"/>
    <lineage>
        <taxon>Bacteria</taxon>
        <taxon>Pseudomonadati</taxon>
        <taxon>Pseudomonadota</taxon>
        <taxon>Alphaproteobacteria</taxon>
        <taxon>Hyphomicrobiales</taxon>
        <taxon>Phyllobacteriaceae</taxon>
        <taxon>Mesorhizobium</taxon>
    </lineage>
</organism>
<gene>
    <name evidence="2" type="ORF">HNQ71_006830</name>
</gene>
<dbReference type="RefSeq" id="WP_281391492.1">
    <property type="nucleotide sequence ID" value="NZ_JACHEF010000014.1"/>
</dbReference>
<dbReference type="AlphaFoldDB" id="A0A841PJE3"/>
<evidence type="ECO:0000313" key="2">
    <source>
        <dbReference type="EMBL" id="MBB6414121.1"/>
    </source>
</evidence>
<comment type="caution">
    <text evidence="2">The sequence shown here is derived from an EMBL/GenBank/DDBJ whole genome shotgun (WGS) entry which is preliminary data.</text>
</comment>
<reference evidence="2 3" key="1">
    <citation type="submission" date="2020-08" db="EMBL/GenBank/DDBJ databases">
        <title>Genomic Encyclopedia of Type Strains, Phase IV (KMG-IV): sequencing the most valuable type-strain genomes for metagenomic binning, comparative biology and taxonomic classification.</title>
        <authorList>
            <person name="Goeker M."/>
        </authorList>
    </citation>
    <scope>NUCLEOTIDE SEQUENCE [LARGE SCALE GENOMIC DNA]</scope>
    <source>
        <strain evidence="2 3">DSM 100039</strain>
    </source>
</reference>
<protein>
    <submittedName>
        <fullName evidence="2">Uncharacterized protein</fullName>
    </submittedName>
</protein>
<evidence type="ECO:0000256" key="1">
    <source>
        <dbReference type="SAM" id="MobiDB-lite"/>
    </source>
</evidence>
<name>A0A841PJE3_9HYPH</name>
<dbReference type="Proteomes" id="UP000556329">
    <property type="component" value="Unassembled WGS sequence"/>
</dbReference>